<name>A0A6J5DMK7_9BURK</name>
<dbReference type="AlphaFoldDB" id="A0A6J5DMK7"/>
<protein>
    <submittedName>
        <fullName evidence="1">Uncharacterized protein</fullName>
    </submittedName>
</protein>
<sequence>MEALPNGFAALAAMLGVDASVLRVVSAPWVADPSKLPVTPAQFGRLLDAAHQLAGQMNANAWEMAIVNAFDPRDILLSLPTAGVPRAANDDPTVPVLREIVPGIVVSLDPSNPERAEPGSVFRFGFVMNGEPMVEIYQPGGTKGGMSLDIAPETEIRVKLISIGFSEVQRYTPEQANAPLAHIAKFLAKG</sequence>
<keyword evidence="2" id="KW-1185">Reference proteome</keyword>
<dbReference type="Proteomes" id="UP000494363">
    <property type="component" value="Unassembled WGS sequence"/>
</dbReference>
<dbReference type="RefSeq" id="WP_175226711.1">
    <property type="nucleotide sequence ID" value="NZ_CADIKH010000009.1"/>
</dbReference>
<reference evidence="1 2" key="1">
    <citation type="submission" date="2020-04" db="EMBL/GenBank/DDBJ databases">
        <authorList>
            <person name="De Canck E."/>
        </authorList>
    </citation>
    <scope>NUCLEOTIDE SEQUENCE [LARGE SCALE GENOMIC DNA]</scope>
    <source>
        <strain evidence="1 2">LMG 29542</strain>
    </source>
</reference>
<organism evidence="1 2">
    <name type="scientific">Paraburkholderia humisilvae</name>
    <dbReference type="NCBI Taxonomy" id="627669"/>
    <lineage>
        <taxon>Bacteria</taxon>
        <taxon>Pseudomonadati</taxon>
        <taxon>Pseudomonadota</taxon>
        <taxon>Betaproteobacteria</taxon>
        <taxon>Burkholderiales</taxon>
        <taxon>Burkholderiaceae</taxon>
        <taxon>Paraburkholderia</taxon>
    </lineage>
</organism>
<dbReference type="EMBL" id="CADIKH010000009">
    <property type="protein sequence ID" value="CAB3754757.1"/>
    <property type="molecule type" value="Genomic_DNA"/>
</dbReference>
<gene>
    <name evidence="1" type="ORF">LMG29542_02446</name>
</gene>
<evidence type="ECO:0000313" key="1">
    <source>
        <dbReference type="EMBL" id="CAB3754757.1"/>
    </source>
</evidence>
<proteinExistence type="predicted"/>
<evidence type="ECO:0000313" key="2">
    <source>
        <dbReference type="Proteomes" id="UP000494363"/>
    </source>
</evidence>
<accession>A0A6J5DMK7</accession>